<dbReference type="STRING" id="1190417.SAMN05660690_0132"/>
<dbReference type="AlphaFoldDB" id="A0A1G6I0I2"/>
<sequence>MSGGSTPEPVPPASAGPRVPRPAAVSAAAGLGFVLGAYALMYSLALFTAATRVAFYAVFGAVYLGIAVLCLWGGVQVVTRRCSRLLTAGSVLIASLGALGIVSALATGVFSLWLVVLVGLGVGVVVLLRRPASREYLASGAGH</sequence>
<evidence type="ECO:0000313" key="2">
    <source>
        <dbReference type="EMBL" id="SDC00069.1"/>
    </source>
</evidence>
<evidence type="ECO:0000313" key="3">
    <source>
        <dbReference type="Proteomes" id="UP000199416"/>
    </source>
</evidence>
<feature type="transmembrane region" description="Helical" evidence="1">
    <location>
        <begin position="110"/>
        <end position="128"/>
    </location>
</feature>
<keyword evidence="3" id="KW-1185">Reference proteome</keyword>
<proteinExistence type="predicted"/>
<keyword evidence="1" id="KW-0812">Transmembrane</keyword>
<feature type="transmembrane region" description="Helical" evidence="1">
    <location>
        <begin position="53"/>
        <end position="73"/>
    </location>
</feature>
<organism evidence="2 3">
    <name type="scientific">Geodermatophilus telluris</name>
    <dbReference type="NCBI Taxonomy" id="1190417"/>
    <lineage>
        <taxon>Bacteria</taxon>
        <taxon>Bacillati</taxon>
        <taxon>Actinomycetota</taxon>
        <taxon>Actinomycetes</taxon>
        <taxon>Geodermatophilales</taxon>
        <taxon>Geodermatophilaceae</taxon>
        <taxon>Geodermatophilus</taxon>
    </lineage>
</organism>
<keyword evidence="1" id="KW-1133">Transmembrane helix</keyword>
<protein>
    <submittedName>
        <fullName evidence="2">Uncharacterized protein</fullName>
    </submittedName>
</protein>
<evidence type="ECO:0000256" key="1">
    <source>
        <dbReference type="SAM" id="Phobius"/>
    </source>
</evidence>
<feature type="transmembrane region" description="Helical" evidence="1">
    <location>
        <begin position="85"/>
        <end position="104"/>
    </location>
</feature>
<dbReference type="Proteomes" id="UP000199416">
    <property type="component" value="Unassembled WGS sequence"/>
</dbReference>
<dbReference type="EMBL" id="FMZF01000001">
    <property type="protein sequence ID" value="SDC00069.1"/>
    <property type="molecule type" value="Genomic_DNA"/>
</dbReference>
<feature type="transmembrane region" description="Helical" evidence="1">
    <location>
        <begin position="23"/>
        <end position="47"/>
    </location>
</feature>
<keyword evidence="1" id="KW-0472">Membrane</keyword>
<accession>A0A1G6I0I2</accession>
<gene>
    <name evidence="2" type="ORF">SAMN05660690_0132</name>
</gene>
<reference evidence="3" key="1">
    <citation type="submission" date="2016-10" db="EMBL/GenBank/DDBJ databases">
        <authorList>
            <person name="Varghese N."/>
            <person name="Submissions S."/>
        </authorList>
    </citation>
    <scope>NUCLEOTIDE SEQUENCE [LARGE SCALE GENOMIC DNA]</scope>
    <source>
        <strain evidence="3">DSM 45421</strain>
    </source>
</reference>
<name>A0A1G6I0I2_9ACTN</name>